<reference evidence="9" key="1">
    <citation type="journal article" date="2020" name="Genome Biol.">
        <title>Gamete binning: chromosome-level and haplotype-resolved genome assembly enabled by high-throughput single-cell sequencing of gamete genomes.</title>
        <authorList>
            <person name="Campoy J.A."/>
            <person name="Sun H."/>
            <person name="Goel M."/>
            <person name="Jiao W.-B."/>
            <person name="Folz-Donahue K."/>
            <person name="Wang N."/>
            <person name="Rubio M."/>
            <person name="Liu C."/>
            <person name="Kukat C."/>
            <person name="Ruiz D."/>
            <person name="Huettel B."/>
            <person name="Schneeberger K."/>
        </authorList>
    </citation>
    <scope>NUCLEOTIDE SEQUENCE [LARGE SCALE GENOMIC DNA]</scope>
    <source>
        <strain evidence="9">cv. Rojo Pasion</strain>
    </source>
</reference>
<dbReference type="InterPro" id="IPR035513">
    <property type="entry name" value="Invertase/methylesterase_inhib"/>
</dbReference>
<accession>A0A6J5Y7U8</accession>
<dbReference type="PANTHER" id="PTHR36710:SF21">
    <property type="entry name" value="PECTINESTERASE INHIBITOR DOMAIN-CONTAINING PROTEIN"/>
    <property type="match status" value="1"/>
</dbReference>
<evidence type="ECO:0000256" key="2">
    <source>
        <dbReference type="ARBA" id="ARBA00023157"/>
    </source>
</evidence>
<dbReference type="PANTHER" id="PTHR36710">
    <property type="entry name" value="PECTINESTERASE INHIBITOR-LIKE"/>
    <property type="match status" value="1"/>
</dbReference>
<evidence type="ECO:0000313" key="8">
    <source>
        <dbReference type="Proteomes" id="UP000507222"/>
    </source>
</evidence>
<dbReference type="Proteomes" id="UP000507245">
    <property type="component" value="Unassembled WGS sequence"/>
</dbReference>
<dbReference type="Proteomes" id="UP000507222">
    <property type="component" value="Unassembled WGS sequence"/>
</dbReference>
<keyword evidence="2" id="KW-1015">Disulfide bond</keyword>
<dbReference type="Pfam" id="PF04043">
    <property type="entry name" value="PMEI"/>
    <property type="match status" value="1"/>
</dbReference>
<dbReference type="OrthoDB" id="770764at2759"/>
<dbReference type="InterPro" id="IPR006501">
    <property type="entry name" value="Pectinesterase_inhib_dom"/>
</dbReference>
<dbReference type="InterPro" id="IPR052421">
    <property type="entry name" value="PCW_Enzyme_Inhibitor"/>
</dbReference>
<dbReference type="EMBL" id="CAEKDK010000008">
    <property type="protein sequence ID" value="CAB4291895.1"/>
    <property type="molecule type" value="Genomic_DNA"/>
</dbReference>
<comment type="similarity">
    <text evidence="3">Belongs to the PMEI family.</text>
</comment>
<evidence type="ECO:0000313" key="6">
    <source>
        <dbReference type="EMBL" id="CAB4291895.1"/>
    </source>
</evidence>
<dbReference type="AlphaFoldDB" id="A0A6J5Y7U8"/>
<dbReference type="SUPFAM" id="SSF101148">
    <property type="entry name" value="Plant invertase/pectin methylesterase inhibitor"/>
    <property type="match status" value="1"/>
</dbReference>
<reference evidence="7 8" key="2">
    <citation type="submission" date="2020-05" db="EMBL/GenBank/DDBJ databases">
        <authorList>
            <person name="Campoy J."/>
            <person name="Schneeberger K."/>
            <person name="Spophaly S."/>
        </authorList>
    </citation>
    <scope>NUCLEOTIDE SEQUENCE [LARGE SCALE GENOMIC DNA]</scope>
    <source>
        <strain evidence="7">PruArmRojPasFocal</strain>
    </source>
</reference>
<keyword evidence="9" id="KW-1185">Reference proteome</keyword>
<evidence type="ECO:0000313" key="9">
    <source>
        <dbReference type="Proteomes" id="UP000507245"/>
    </source>
</evidence>
<dbReference type="CDD" id="cd15800">
    <property type="entry name" value="PMEI-like_2"/>
    <property type="match status" value="1"/>
</dbReference>
<keyword evidence="1 4" id="KW-0732">Signal</keyword>
<protein>
    <recommendedName>
        <fullName evidence="5">Pectinesterase inhibitor domain-containing protein</fullName>
    </recommendedName>
</protein>
<dbReference type="EMBL" id="CAEKKB010000008">
    <property type="protein sequence ID" value="CAB4322210.1"/>
    <property type="molecule type" value="Genomic_DNA"/>
</dbReference>
<dbReference type="Gene3D" id="1.20.140.40">
    <property type="entry name" value="Invertase/pectin methylesterase inhibitor family protein"/>
    <property type="match status" value="1"/>
</dbReference>
<dbReference type="SMART" id="SM00856">
    <property type="entry name" value="PMEI"/>
    <property type="match status" value="1"/>
</dbReference>
<dbReference type="GO" id="GO:0004857">
    <property type="term" value="F:enzyme inhibitor activity"/>
    <property type="evidence" value="ECO:0007669"/>
    <property type="project" value="InterPro"/>
</dbReference>
<gene>
    <name evidence="6" type="ORF">CURHAP_LOCUS52299</name>
    <name evidence="7" type="ORF">ORAREDHAP_LOCUS51544</name>
</gene>
<organism evidence="7 9">
    <name type="scientific">Prunus armeniaca</name>
    <name type="common">Apricot</name>
    <name type="synonym">Armeniaca vulgaris</name>
    <dbReference type="NCBI Taxonomy" id="36596"/>
    <lineage>
        <taxon>Eukaryota</taxon>
        <taxon>Viridiplantae</taxon>
        <taxon>Streptophyta</taxon>
        <taxon>Embryophyta</taxon>
        <taxon>Tracheophyta</taxon>
        <taxon>Spermatophyta</taxon>
        <taxon>Magnoliopsida</taxon>
        <taxon>eudicotyledons</taxon>
        <taxon>Gunneridae</taxon>
        <taxon>Pentapetalae</taxon>
        <taxon>rosids</taxon>
        <taxon>fabids</taxon>
        <taxon>Rosales</taxon>
        <taxon>Rosaceae</taxon>
        <taxon>Amygdaloideae</taxon>
        <taxon>Amygdaleae</taxon>
        <taxon>Prunus</taxon>
    </lineage>
</organism>
<feature type="chain" id="PRO_5033889250" description="Pectinesterase inhibitor domain-containing protein" evidence="4">
    <location>
        <begin position="24"/>
        <end position="183"/>
    </location>
</feature>
<proteinExistence type="inferred from homology"/>
<name>A0A6J5Y7U8_PRUAR</name>
<evidence type="ECO:0000256" key="1">
    <source>
        <dbReference type="ARBA" id="ARBA00022729"/>
    </source>
</evidence>
<evidence type="ECO:0000256" key="4">
    <source>
        <dbReference type="SAM" id="SignalP"/>
    </source>
</evidence>
<sequence length="183" mass="19311">MELINSRVFLLVLLVLLISISSGQVSSRPTPQADAAVEKICAKTANSALCSSTVLPNLRVNADPTTVLQIEMKACLDLTKEALGQLKKTASNPSTSPADVSSIEVCQEVYESAVDDINGASEAIAARDVGTLQTRLSGVITYFGTCDDAVAESPGFKLPLKEEDVVTLHKLASNCMAISTLLK</sequence>
<feature type="signal peptide" evidence="4">
    <location>
        <begin position="1"/>
        <end position="23"/>
    </location>
</feature>
<feature type="domain" description="Pectinesterase inhibitor" evidence="5">
    <location>
        <begin position="32"/>
        <end position="178"/>
    </location>
</feature>
<evidence type="ECO:0000256" key="3">
    <source>
        <dbReference type="ARBA" id="ARBA00038471"/>
    </source>
</evidence>
<evidence type="ECO:0000313" key="7">
    <source>
        <dbReference type="EMBL" id="CAB4322210.1"/>
    </source>
</evidence>
<dbReference type="FunFam" id="1.20.140.40:FF:000003">
    <property type="entry name" value="Invertase/pectin methylesterase inhibitor family protein"/>
    <property type="match status" value="1"/>
</dbReference>
<evidence type="ECO:0000259" key="5">
    <source>
        <dbReference type="SMART" id="SM00856"/>
    </source>
</evidence>
<dbReference type="NCBIfam" id="TIGR01614">
    <property type="entry name" value="PME_inhib"/>
    <property type="match status" value="1"/>
</dbReference>